<keyword evidence="4 8" id="KW-1133">Transmembrane helix</keyword>
<protein>
    <submittedName>
        <fullName evidence="11">Leptin receptor</fullName>
    </submittedName>
</protein>
<dbReference type="GO" id="GO:0009897">
    <property type="term" value="C:external side of plasma membrane"/>
    <property type="evidence" value="ECO:0007669"/>
    <property type="project" value="TreeGrafter"/>
</dbReference>
<dbReference type="InterPro" id="IPR036116">
    <property type="entry name" value="FN3_sf"/>
</dbReference>
<feature type="domain" description="Fibronectin type-III" evidence="9">
    <location>
        <begin position="232"/>
        <end position="325"/>
    </location>
</feature>
<dbReference type="CDD" id="cd00063">
    <property type="entry name" value="FN3"/>
    <property type="match status" value="1"/>
</dbReference>
<evidence type="ECO:0000256" key="7">
    <source>
        <dbReference type="ARBA" id="ARBA00023180"/>
    </source>
</evidence>
<evidence type="ECO:0000256" key="8">
    <source>
        <dbReference type="SAM" id="Phobius"/>
    </source>
</evidence>
<reference evidence="11" key="1">
    <citation type="submission" date="2025-08" db="UniProtKB">
        <authorList>
            <consortium name="RefSeq"/>
        </authorList>
    </citation>
    <scope>IDENTIFICATION</scope>
</reference>
<evidence type="ECO:0000259" key="9">
    <source>
        <dbReference type="PROSITE" id="PS50853"/>
    </source>
</evidence>
<evidence type="ECO:0000256" key="2">
    <source>
        <dbReference type="ARBA" id="ARBA00022692"/>
    </source>
</evidence>
<dbReference type="PROSITE" id="PS50853">
    <property type="entry name" value="FN3"/>
    <property type="match status" value="1"/>
</dbReference>
<keyword evidence="7" id="KW-0325">Glycoprotein</keyword>
<evidence type="ECO:0000256" key="3">
    <source>
        <dbReference type="ARBA" id="ARBA00022729"/>
    </source>
</evidence>
<dbReference type="RefSeq" id="XP_026521499.1">
    <property type="nucleotide sequence ID" value="XM_026665714.1"/>
</dbReference>
<comment type="subcellular location">
    <subcellularLocation>
        <location evidence="1">Membrane</location>
        <topology evidence="1">Single-pass type I membrane protein</topology>
    </subcellularLocation>
</comment>
<evidence type="ECO:0000256" key="4">
    <source>
        <dbReference type="ARBA" id="ARBA00022989"/>
    </source>
</evidence>
<evidence type="ECO:0000256" key="6">
    <source>
        <dbReference type="ARBA" id="ARBA00023170"/>
    </source>
</evidence>
<dbReference type="GO" id="GO:0004896">
    <property type="term" value="F:cytokine receptor activity"/>
    <property type="evidence" value="ECO:0007669"/>
    <property type="project" value="TreeGrafter"/>
</dbReference>
<dbReference type="Pfam" id="PF18589">
    <property type="entry name" value="ObR_Ig"/>
    <property type="match status" value="2"/>
</dbReference>
<dbReference type="Gene3D" id="2.60.40.10">
    <property type="entry name" value="Immunoglobulins"/>
    <property type="match status" value="4"/>
</dbReference>
<proteinExistence type="predicted"/>
<dbReference type="Pfam" id="PF06328">
    <property type="entry name" value="Lep_receptor_Ig"/>
    <property type="match status" value="1"/>
</dbReference>
<dbReference type="InterPro" id="IPR003961">
    <property type="entry name" value="FN3_dom"/>
</dbReference>
<dbReference type="InterPro" id="IPR041182">
    <property type="entry name" value="LEP-R_IGD"/>
</dbReference>
<sequence length="821" mass="93321">MKFKIQSIDQNKMNWNNILTGFLQLNFFQVVISHCMVYQIPPQTFEMPCIPTMAEDGSTWQDVHGTIGDNATVLVAGENFLCCHWSDTYMNCFAYTAEMEAKALISSRIVGSTLQQIDSFWNLQFWTNETTEELFCIVKLSTKSPYLNEDFTVNLLHALTDASLESASTNLLKENSTVTHCNTLKAQKYECQISSIKLNHIYIMWLKITNGTILLQSPLMSVKPIDIVKPDPPLYLQVEMTETGQIKISWSQPASKSNLFLYEVKCFTNSTKNFQQVAEITMGTSLTINNELLKSSYIIQVRCKNHQELGLWSDWSSPFNMDLQDVMYFPSKLLASVGTNVSFYCVYKTKDKMISSKKIVWWLNLAKEIPSSQYTLVNDYTSKVTLTNLPAMKPGGKFLFNALYCCNENKECNHRYAELYIIDANIKITCETYGNLQKMTCSWSINPDPILLESTLLLRYYRNDIYCSESPSMHSDSEVKGCNLRRNNVYDPDGIEKQHDVNFYVILSLMISCSLLLLGALLILQHRIKKLLWVDVPNPKNCSWAQGVNFQKPETFEHLFLKHPEALPFGPLLLESEIVLEDISIDKVMKHEDKQELLAVDSLFSTIQDFEHDSICTSGLFNSDSLSENVHDAEKGGMSEQCNVKYATIISGSMSSGLYEPPKNSSSPFDRSFVNLKSSVPASFSSISWAVGNQAFLILPEYFQDLPRKTHTLSVISSEGFSESSEHDKTFTEGDSPERSLFYLGMGPLKNNENDIFLTENSNVAPCNYHTNTIIRSMRISQTDLNSFICNCERPLQTFIPYMPQFQTLTVKIHETASRKA</sequence>
<dbReference type="Proteomes" id="UP000504612">
    <property type="component" value="Unplaced"/>
</dbReference>
<evidence type="ECO:0000313" key="10">
    <source>
        <dbReference type="Proteomes" id="UP000504612"/>
    </source>
</evidence>
<name>A0A6J1U0Y0_9SAUR</name>
<gene>
    <name evidence="11" type="primary">LEPR</name>
</gene>
<accession>A0A6J1U0Y0</accession>
<keyword evidence="5 8" id="KW-0472">Membrane</keyword>
<dbReference type="SUPFAM" id="SSF49265">
    <property type="entry name" value="Fibronectin type III"/>
    <property type="match status" value="2"/>
</dbReference>
<dbReference type="PANTHER" id="PTHR23037:SF44">
    <property type="entry name" value="LEPTIN RECEPTOR"/>
    <property type="match status" value="1"/>
</dbReference>
<keyword evidence="2 8" id="KW-0812">Transmembrane</keyword>
<dbReference type="InterPro" id="IPR013783">
    <property type="entry name" value="Ig-like_fold"/>
</dbReference>
<evidence type="ECO:0000313" key="11">
    <source>
        <dbReference type="RefSeq" id="XP_026521499.1"/>
    </source>
</evidence>
<evidence type="ECO:0000256" key="5">
    <source>
        <dbReference type="ARBA" id="ARBA00023136"/>
    </source>
</evidence>
<keyword evidence="6 11" id="KW-0675">Receptor</keyword>
<keyword evidence="10" id="KW-1185">Reference proteome</keyword>
<organism evidence="10 11">
    <name type="scientific">Notechis scutatus</name>
    <name type="common">mainland tiger snake</name>
    <dbReference type="NCBI Taxonomy" id="8663"/>
    <lineage>
        <taxon>Eukaryota</taxon>
        <taxon>Metazoa</taxon>
        <taxon>Chordata</taxon>
        <taxon>Craniata</taxon>
        <taxon>Vertebrata</taxon>
        <taxon>Euteleostomi</taxon>
        <taxon>Lepidosauria</taxon>
        <taxon>Squamata</taxon>
        <taxon>Bifurcata</taxon>
        <taxon>Unidentata</taxon>
        <taxon>Episquamata</taxon>
        <taxon>Toxicofera</taxon>
        <taxon>Serpentes</taxon>
        <taxon>Colubroidea</taxon>
        <taxon>Elapidae</taxon>
        <taxon>Hydrophiinae</taxon>
        <taxon>Notechis</taxon>
    </lineage>
</organism>
<feature type="transmembrane region" description="Helical" evidence="8">
    <location>
        <begin position="503"/>
        <end position="524"/>
    </location>
</feature>
<dbReference type="InterPro" id="IPR010457">
    <property type="entry name" value="IgC2-like_lig-bd"/>
</dbReference>
<keyword evidence="3" id="KW-0732">Signal</keyword>
<dbReference type="AlphaFoldDB" id="A0A6J1U0Y0"/>
<dbReference type="KEGG" id="nss:113410929"/>
<dbReference type="GeneID" id="113410929"/>
<dbReference type="CTD" id="3953"/>
<dbReference type="PANTHER" id="PTHR23037">
    <property type="entry name" value="CYTOKINE RECEPTOR"/>
    <property type="match status" value="1"/>
</dbReference>
<evidence type="ECO:0000256" key="1">
    <source>
        <dbReference type="ARBA" id="ARBA00004479"/>
    </source>
</evidence>